<dbReference type="GO" id="GO:0005886">
    <property type="term" value="C:plasma membrane"/>
    <property type="evidence" value="ECO:0007669"/>
    <property type="project" value="UniProtKB-SubCell"/>
</dbReference>
<evidence type="ECO:0000313" key="10">
    <source>
        <dbReference type="Proteomes" id="UP000824189"/>
    </source>
</evidence>
<evidence type="ECO:0000256" key="2">
    <source>
        <dbReference type="ARBA" id="ARBA00007935"/>
    </source>
</evidence>
<feature type="transmembrane region" description="Helical" evidence="8">
    <location>
        <begin position="98"/>
        <end position="115"/>
    </location>
</feature>
<reference evidence="9" key="1">
    <citation type="journal article" date="2021" name="PeerJ">
        <title>Extensive microbial diversity within the chicken gut microbiome revealed by metagenomics and culture.</title>
        <authorList>
            <person name="Gilroy R."/>
            <person name="Ravi A."/>
            <person name="Getino M."/>
            <person name="Pursley I."/>
            <person name="Horton D.L."/>
            <person name="Alikhan N.F."/>
            <person name="Baker D."/>
            <person name="Gharbi K."/>
            <person name="Hall N."/>
            <person name="Watson M."/>
            <person name="Adriaenssens E.M."/>
            <person name="Foster-Nyarko E."/>
            <person name="Jarju S."/>
            <person name="Secka A."/>
            <person name="Antonio M."/>
            <person name="Oren A."/>
            <person name="Chaudhuri R.R."/>
            <person name="La Ragione R."/>
            <person name="Hildebrand F."/>
            <person name="Pallen M.J."/>
        </authorList>
    </citation>
    <scope>NUCLEOTIDE SEQUENCE</scope>
    <source>
        <strain evidence="9">4376</strain>
    </source>
</reference>
<dbReference type="PANTHER" id="PTHR30472">
    <property type="entry name" value="FERRIC ENTEROBACTIN TRANSPORT SYSTEM PERMEASE PROTEIN"/>
    <property type="match status" value="1"/>
</dbReference>
<name>A0A9D1UQL4_9CORY</name>
<gene>
    <name evidence="9" type="ORF">H9867_02610</name>
</gene>
<keyword evidence="7 8" id="KW-0472">Membrane</keyword>
<dbReference type="EMBL" id="DXFZ01000032">
    <property type="protein sequence ID" value="HIW95371.1"/>
    <property type="molecule type" value="Genomic_DNA"/>
</dbReference>
<evidence type="ECO:0000256" key="6">
    <source>
        <dbReference type="ARBA" id="ARBA00022989"/>
    </source>
</evidence>
<keyword evidence="3" id="KW-0813">Transport</keyword>
<reference evidence="9" key="2">
    <citation type="submission" date="2021-04" db="EMBL/GenBank/DDBJ databases">
        <authorList>
            <person name="Gilroy R."/>
        </authorList>
    </citation>
    <scope>NUCLEOTIDE SEQUENCE</scope>
    <source>
        <strain evidence="9">4376</strain>
    </source>
</reference>
<sequence>MPSSADQPAHTAAEILGRRGDNRRSWLWLNTLSIALALSILAGIALGPVSIPLTTTAQVLSHHLVGTALPTTEIPTGRTVLTHAQLSSIIWEVRAPRIILAATVGAGLALTGAILQAITRNVLADPYILGVHSGASCGAAAAILFGVGAGLGDYGLQGSAFAGALAATALVFGIARGKRTRHAANASALFSSTRLLLSGVAVGYALSSATSFLVFASDSPEASRSVMFWLLGSLGLATWSGPLAVTIIVTSSAALFLITLAPRIDALASGDAAATSVGINPSRLRGVLLVVTCLVVGVLVSMSGAIGFVGLVIPHIARWLVGYRHRWVLPLSAILGSILLIWADILSRMLLAPQEIPVGIITALVGAPFLLLLLRKTSAV</sequence>
<dbReference type="Pfam" id="PF01032">
    <property type="entry name" value="FecCD"/>
    <property type="match status" value="1"/>
</dbReference>
<feature type="transmembrane region" description="Helical" evidence="8">
    <location>
        <begin position="325"/>
        <end position="343"/>
    </location>
</feature>
<evidence type="ECO:0000256" key="4">
    <source>
        <dbReference type="ARBA" id="ARBA00022475"/>
    </source>
</evidence>
<evidence type="ECO:0000256" key="7">
    <source>
        <dbReference type="ARBA" id="ARBA00023136"/>
    </source>
</evidence>
<feature type="transmembrane region" description="Helical" evidence="8">
    <location>
        <begin position="154"/>
        <end position="175"/>
    </location>
</feature>
<feature type="transmembrane region" description="Helical" evidence="8">
    <location>
        <begin position="287"/>
        <end position="313"/>
    </location>
</feature>
<dbReference type="SUPFAM" id="SSF81345">
    <property type="entry name" value="ABC transporter involved in vitamin B12 uptake, BtuC"/>
    <property type="match status" value="1"/>
</dbReference>
<dbReference type="PANTHER" id="PTHR30472:SF67">
    <property type="entry name" value="PERMEASE OF ABC TRANSPORTER-RELATED"/>
    <property type="match status" value="1"/>
</dbReference>
<dbReference type="CDD" id="cd06550">
    <property type="entry name" value="TM_ABC_iron-siderophores_like"/>
    <property type="match status" value="1"/>
</dbReference>
<evidence type="ECO:0000256" key="1">
    <source>
        <dbReference type="ARBA" id="ARBA00004651"/>
    </source>
</evidence>
<proteinExistence type="inferred from homology"/>
<accession>A0A9D1UQL4</accession>
<dbReference type="GO" id="GO:0033214">
    <property type="term" value="P:siderophore-iron import into cell"/>
    <property type="evidence" value="ECO:0007669"/>
    <property type="project" value="TreeGrafter"/>
</dbReference>
<feature type="transmembrane region" description="Helical" evidence="8">
    <location>
        <begin position="236"/>
        <end position="258"/>
    </location>
</feature>
<keyword evidence="4" id="KW-1003">Cell membrane</keyword>
<feature type="transmembrane region" description="Helical" evidence="8">
    <location>
        <begin position="355"/>
        <end position="374"/>
    </location>
</feature>
<evidence type="ECO:0000256" key="5">
    <source>
        <dbReference type="ARBA" id="ARBA00022692"/>
    </source>
</evidence>
<keyword evidence="6 8" id="KW-1133">Transmembrane helix</keyword>
<comment type="caution">
    <text evidence="9">The sequence shown here is derived from an EMBL/GenBank/DDBJ whole genome shotgun (WGS) entry which is preliminary data.</text>
</comment>
<feature type="transmembrane region" description="Helical" evidence="8">
    <location>
        <begin position="127"/>
        <end position="148"/>
    </location>
</feature>
<protein>
    <submittedName>
        <fullName evidence="9">Iron ABC transporter permease</fullName>
    </submittedName>
</protein>
<dbReference type="AlphaFoldDB" id="A0A9D1UQL4"/>
<dbReference type="FunFam" id="1.10.3470.10:FF:000001">
    <property type="entry name" value="Vitamin B12 ABC transporter permease BtuC"/>
    <property type="match status" value="1"/>
</dbReference>
<organism evidence="9 10">
    <name type="scientific">Candidatus Corynebacterium gallistercoris</name>
    <dbReference type="NCBI Taxonomy" id="2838530"/>
    <lineage>
        <taxon>Bacteria</taxon>
        <taxon>Bacillati</taxon>
        <taxon>Actinomycetota</taxon>
        <taxon>Actinomycetes</taxon>
        <taxon>Mycobacteriales</taxon>
        <taxon>Corynebacteriaceae</taxon>
        <taxon>Corynebacterium</taxon>
    </lineage>
</organism>
<feature type="transmembrane region" description="Helical" evidence="8">
    <location>
        <begin position="195"/>
        <end position="216"/>
    </location>
</feature>
<dbReference type="GO" id="GO:0022857">
    <property type="term" value="F:transmembrane transporter activity"/>
    <property type="evidence" value="ECO:0007669"/>
    <property type="project" value="InterPro"/>
</dbReference>
<feature type="transmembrane region" description="Helical" evidence="8">
    <location>
        <begin position="26"/>
        <end position="46"/>
    </location>
</feature>
<dbReference type="Proteomes" id="UP000824189">
    <property type="component" value="Unassembled WGS sequence"/>
</dbReference>
<evidence type="ECO:0000313" key="9">
    <source>
        <dbReference type="EMBL" id="HIW95371.1"/>
    </source>
</evidence>
<comment type="similarity">
    <text evidence="2">Belongs to the binding-protein-dependent transport system permease family. FecCD subfamily.</text>
</comment>
<dbReference type="InterPro" id="IPR037294">
    <property type="entry name" value="ABC_BtuC-like"/>
</dbReference>
<dbReference type="Gene3D" id="1.10.3470.10">
    <property type="entry name" value="ABC transporter involved in vitamin B12 uptake, BtuC"/>
    <property type="match status" value="1"/>
</dbReference>
<evidence type="ECO:0000256" key="8">
    <source>
        <dbReference type="SAM" id="Phobius"/>
    </source>
</evidence>
<keyword evidence="5 8" id="KW-0812">Transmembrane</keyword>
<evidence type="ECO:0000256" key="3">
    <source>
        <dbReference type="ARBA" id="ARBA00022448"/>
    </source>
</evidence>
<comment type="subcellular location">
    <subcellularLocation>
        <location evidence="1">Cell membrane</location>
        <topology evidence="1">Multi-pass membrane protein</topology>
    </subcellularLocation>
</comment>
<dbReference type="InterPro" id="IPR000522">
    <property type="entry name" value="ABC_transptr_permease_BtuC"/>
</dbReference>